<keyword evidence="3" id="KW-1185">Reference proteome</keyword>
<evidence type="ECO:0000256" key="1">
    <source>
        <dbReference type="SAM" id="MobiDB-lite"/>
    </source>
</evidence>
<dbReference type="STRING" id="1245526.SAMN05216580_2475"/>
<evidence type="ECO:0000313" key="2">
    <source>
        <dbReference type="EMBL" id="SDU34305.1"/>
    </source>
</evidence>
<dbReference type="AlphaFoldDB" id="A0A1H2HR80"/>
<accession>A0A1H2HR80</accession>
<protein>
    <submittedName>
        <fullName evidence="2">Uncharacterized protein</fullName>
    </submittedName>
</protein>
<feature type="compositionally biased region" description="Basic and acidic residues" evidence="1">
    <location>
        <begin position="45"/>
        <end position="56"/>
    </location>
</feature>
<name>A0A1H2HR80_9GAMM</name>
<feature type="region of interest" description="Disordered" evidence="1">
    <location>
        <begin position="10"/>
        <end position="68"/>
    </location>
</feature>
<sequence>MACALLMAQQEQQRRHNRTKTRSGDSITTRTTGWKRSKPIVLERSCLHSDRPENHKTAPRQRPVPVEPARHAAASASKTIRLFLSPHLGLRHRSVPLAGEKQEQHTAAITRTQHDRLEGEPRLPLVLSALPNWRARSLAAGLACCLPVHVSLYDSSSGLPGDHPLVLSARQLARCAHLVRAPPCRLPPGRCLAVRCTVAVAADAARRAAAFTRCGYYQFHFQNLLAGWSSGCQAR</sequence>
<organism evidence="2 3">
    <name type="scientific">Geopseudomonas guangdongensis</name>
    <dbReference type="NCBI Taxonomy" id="1245526"/>
    <lineage>
        <taxon>Bacteria</taxon>
        <taxon>Pseudomonadati</taxon>
        <taxon>Pseudomonadota</taxon>
        <taxon>Gammaproteobacteria</taxon>
        <taxon>Pseudomonadales</taxon>
        <taxon>Pseudomonadaceae</taxon>
        <taxon>Geopseudomonas</taxon>
    </lineage>
</organism>
<reference evidence="3" key="1">
    <citation type="submission" date="2016-10" db="EMBL/GenBank/DDBJ databases">
        <authorList>
            <person name="Varghese N."/>
            <person name="Submissions S."/>
        </authorList>
    </citation>
    <scope>NUCLEOTIDE SEQUENCE [LARGE SCALE GENOMIC DNA]</scope>
    <source>
        <strain evidence="3">CCTCC 2012022</strain>
    </source>
</reference>
<dbReference type="EMBL" id="LT629780">
    <property type="protein sequence ID" value="SDU34305.1"/>
    <property type="molecule type" value="Genomic_DNA"/>
</dbReference>
<gene>
    <name evidence="2" type="ORF">SAMN05216580_2475</name>
</gene>
<evidence type="ECO:0000313" key="3">
    <source>
        <dbReference type="Proteomes" id="UP000243063"/>
    </source>
</evidence>
<dbReference type="Proteomes" id="UP000243063">
    <property type="component" value="Chromosome I"/>
</dbReference>
<proteinExistence type="predicted"/>